<dbReference type="GO" id="GO:0030422">
    <property type="term" value="P:siRNA processing"/>
    <property type="evidence" value="ECO:0007669"/>
    <property type="project" value="TreeGrafter"/>
</dbReference>
<evidence type="ECO:0000259" key="3">
    <source>
        <dbReference type="Pfam" id="PF05183"/>
    </source>
</evidence>
<organism evidence="4 5">
    <name type="scientific">Acropora cervicornis</name>
    <name type="common">Staghorn coral</name>
    <dbReference type="NCBI Taxonomy" id="6130"/>
    <lineage>
        <taxon>Eukaryota</taxon>
        <taxon>Metazoa</taxon>
        <taxon>Cnidaria</taxon>
        <taxon>Anthozoa</taxon>
        <taxon>Hexacorallia</taxon>
        <taxon>Scleractinia</taxon>
        <taxon>Astrocoeniina</taxon>
        <taxon>Acroporidae</taxon>
        <taxon>Acropora</taxon>
    </lineage>
</organism>
<comment type="caution">
    <text evidence="4">The sequence shown here is derived from an EMBL/GenBank/DDBJ whole genome shotgun (WGS) entry which is preliminary data.</text>
</comment>
<evidence type="ECO:0000313" key="4">
    <source>
        <dbReference type="EMBL" id="KAK2553712.1"/>
    </source>
</evidence>
<dbReference type="AlphaFoldDB" id="A0AAD9UXU1"/>
<evidence type="ECO:0000313" key="5">
    <source>
        <dbReference type="Proteomes" id="UP001249851"/>
    </source>
</evidence>
<dbReference type="EMBL" id="JARQWQ010000075">
    <property type="protein sequence ID" value="KAK2553712.1"/>
    <property type="molecule type" value="Genomic_DNA"/>
</dbReference>
<evidence type="ECO:0000256" key="1">
    <source>
        <dbReference type="RuleBase" id="RU363098"/>
    </source>
</evidence>
<dbReference type="GO" id="GO:0003723">
    <property type="term" value="F:RNA binding"/>
    <property type="evidence" value="ECO:0007669"/>
    <property type="project" value="UniProtKB-KW"/>
</dbReference>
<keyword evidence="1" id="KW-0694">RNA-binding</keyword>
<dbReference type="PANTHER" id="PTHR23079:SF55">
    <property type="entry name" value="RNA-DIRECTED RNA POLYMERASE"/>
    <property type="match status" value="1"/>
</dbReference>
<dbReference type="Pfam" id="PF05183">
    <property type="entry name" value="RdRP"/>
    <property type="match status" value="1"/>
</dbReference>
<dbReference type="GO" id="GO:0031380">
    <property type="term" value="C:nuclear RNA-directed RNA polymerase complex"/>
    <property type="evidence" value="ECO:0007669"/>
    <property type="project" value="TreeGrafter"/>
</dbReference>
<name>A0AAD9UXU1_ACRCE</name>
<reference evidence="4" key="1">
    <citation type="journal article" date="2023" name="G3 (Bethesda)">
        <title>Whole genome assembly and annotation of the endangered Caribbean coral Acropora cervicornis.</title>
        <authorList>
            <person name="Selwyn J.D."/>
            <person name="Vollmer S.V."/>
        </authorList>
    </citation>
    <scope>NUCLEOTIDE SEQUENCE</scope>
    <source>
        <strain evidence="4">K2</strain>
    </source>
</reference>
<keyword evidence="5" id="KW-1185">Reference proteome</keyword>
<keyword evidence="1" id="KW-0548">Nucleotidyltransferase</keyword>
<accession>A0AAD9UXU1</accession>
<keyword evidence="1" id="KW-0808">Transferase</keyword>
<protein>
    <recommendedName>
        <fullName evidence="1">RNA-dependent RNA polymerase</fullName>
        <ecNumber evidence="1">2.7.7.48</ecNumber>
    </recommendedName>
</protein>
<evidence type="ECO:0000256" key="2">
    <source>
        <dbReference type="SAM" id="MobiDB-lite"/>
    </source>
</evidence>
<dbReference type="InterPro" id="IPR057596">
    <property type="entry name" value="RDRP_core"/>
</dbReference>
<feature type="domain" description="RDRP core" evidence="3">
    <location>
        <begin position="64"/>
        <end position="531"/>
    </location>
</feature>
<sequence>MNVCVSVPKDIVPPNEDFIKHVEFNGEDERKYSFAYKKLENTLFFKYLESKESFSLHEQLMAVTFNTSMQEEANIKLCKDILKKGIFCDGKIFHFLGHSSSQLREKTCFMMQGSNQEIQSHLKNFGEFVELSDVNIRAKKIGLLFSPFHYCVEVDEDPCERFRFVDSDGPHFMSQEFAAKMKAVMNVNYPEPSALLIHYQGFQRILLSRKEQVSVNSPQLEFHESTLPVANLQEVSRNYASNLAYILDYSRPQQNAHLDAKLVMLLVARGVQIKDLRALQTDYYRLLENMCNDSASKDYFLRLTGRTIEGSQTRVDTGTLRREEVRNMVERNRSGTEVPRVRILVPKARVVFGVPELFEDLKIDECYFKPTLPHEDRMEFEAEKKIFVVRIPCYYPGDIRVFKLCHEKPLYQHLNDCLVLPINNGADLSGNQFIVCWDAKLIPKQQVKPCSYLPTTRERMNDTWNRFRSFWCGRSREKNTKELREELIDHFASFKDDLPSRIDEVYLDLARRDSGLSFPECEELSRMYYQATNHTVDKEYLWNRLEEFELGLPEGGEEEQGEEDEEDSTEEEGRNGSLEKPLSYITRQFRVGGKMLGCFERAASAFVQKAKRNHFFD</sequence>
<dbReference type="EC" id="2.7.7.48" evidence="1"/>
<dbReference type="InterPro" id="IPR007855">
    <property type="entry name" value="RDRP"/>
</dbReference>
<comment type="catalytic activity">
    <reaction evidence="1">
        <text>RNA(n) + a ribonucleoside 5'-triphosphate = RNA(n+1) + diphosphate</text>
        <dbReference type="Rhea" id="RHEA:21248"/>
        <dbReference type="Rhea" id="RHEA-COMP:14527"/>
        <dbReference type="Rhea" id="RHEA-COMP:17342"/>
        <dbReference type="ChEBI" id="CHEBI:33019"/>
        <dbReference type="ChEBI" id="CHEBI:61557"/>
        <dbReference type="ChEBI" id="CHEBI:140395"/>
        <dbReference type="EC" id="2.7.7.48"/>
    </reaction>
</comment>
<dbReference type="Proteomes" id="UP001249851">
    <property type="component" value="Unassembled WGS sequence"/>
</dbReference>
<keyword evidence="1 4" id="KW-0696">RNA-directed RNA polymerase</keyword>
<dbReference type="PANTHER" id="PTHR23079">
    <property type="entry name" value="RNA-DEPENDENT RNA POLYMERASE"/>
    <property type="match status" value="1"/>
</dbReference>
<feature type="compositionally biased region" description="Acidic residues" evidence="2">
    <location>
        <begin position="555"/>
        <end position="570"/>
    </location>
</feature>
<dbReference type="GO" id="GO:0003968">
    <property type="term" value="F:RNA-directed RNA polymerase activity"/>
    <property type="evidence" value="ECO:0007669"/>
    <property type="project" value="UniProtKB-KW"/>
</dbReference>
<gene>
    <name evidence="4" type="ORF">P5673_024941</name>
</gene>
<proteinExistence type="inferred from homology"/>
<reference evidence="4" key="2">
    <citation type="journal article" date="2023" name="Science">
        <title>Genomic signatures of disease resistance in endangered staghorn corals.</title>
        <authorList>
            <person name="Vollmer S.V."/>
            <person name="Selwyn J.D."/>
            <person name="Despard B.A."/>
            <person name="Roesel C.L."/>
        </authorList>
    </citation>
    <scope>NUCLEOTIDE SEQUENCE</scope>
    <source>
        <strain evidence="4">K2</strain>
    </source>
</reference>
<comment type="similarity">
    <text evidence="1">Belongs to the RdRP family.</text>
</comment>
<feature type="region of interest" description="Disordered" evidence="2">
    <location>
        <begin position="552"/>
        <end position="581"/>
    </location>
</feature>